<dbReference type="AlphaFoldDB" id="A0AA40E2B3"/>
<dbReference type="EMBL" id="JAUIRO010000003">
    <property type="protein sequence ID" value="KAK0721641.1"/>
    <property type="molecule type" value="Genomic_DNA"/>
</dbReference>
<reference evidence="1" key="1">
    <citation type="submission" date="2023-06" db="EMBL/GenBank/DDBJ databases">
        <title>Genome-scale phylogeny and comparative genomics of the fungal order Sordariales.</title>
        <authorList>
            <consortium name="Lawrence Berkeley National Laboratory"/>
            <person name="Hensen N."/>
            <person name="Bonometti L."/>
            <person name="Westerberg I."/>
            <person name="Brannstrom I.O."/>
            <person name="Guillou S."/>
            <person name="Cros-Aarteil S."/>
            <person name="Calhoun S."/>
            <person name="Haridas S."/>
            <person name="Kuo A."/>
            <person name="Mondo S."/>
            <person name="Pangilinan J."/>
            <person name="Riley R."/>
            <person name="LaButti K."/>
            <person name="Andreopoulos B."/>
            <person name="Lipzen A."/>
            <person name="Chen C."/>
            <person name="Yanf M."/>
            <person name="Daum C."/>
            <person name="Ng V."/>
            <person name="Clum A."/>
            <person name="Steindorff A."/>
            <person name="Ohm R."/>
            <person name="Martin F."/>
            <person name="Silar P."/>
            <person name="Natvig D."/>
            <person name="Lalanne C."/>
            <person name="Gautier V."/>
            <person name="Ament-velasquez S.L."/>
            <person name="Kruys A."/>
            <person name="Hutchinson M.I."/>
            <person name="Powell A.J."/>
            <person name="Barry K."/>
            <person name="Miller A.N."/>
            <person name="Grigoriev I.V."/>
            <person name="Debuchy R."/>
            <person name="Gladieux P."/>
            <person name="Thoren M.H."/>
            <person name="Johannesson H."/>
        </authorList>
    </citation>
    <scope>NUCLEOTIDE SEQUENCE</scope>
    <source>
        <strain evidence="1">SMH2392-1A</strain>
    </source>
</reference>
<accession>A0AA40E2B3</accession>
<dbReference type="GeneID" id="85324769"/>
<dbReference type="Proteomes" id="UP001172101">
    <property type="component" value="Unassembled WGS sequence"/>
</dbReference>
<comment type="caution">
    <text evidence="1">The sequence shown here is derived from an EMBL/GenBank/DDBJ whole genome shotgun (WGS) entry which is preliminary data.</text>
</comment>
<protein>
    <submittedName>
        <fullName evidence="1">Uncharacterized protein</fullName>
    </submittedName>
</protein>
<gene>
    <name evidence="1" type="ORF">B0T26DRAFT_699896</name>
</gene>
<evidence type="ECO:0000313" key="2">
    <source>
        <dbReference type="Proteomes" id="UP001172101"/>
    </source>
</evidence>
<name>A0AA40E2B3_9PEZI</name>
<keyword evidence="2" id="KW-1185">Reference proteome</keyword>
<dbReference type="RefSeq" id="XP_060297565.1">
    <property type="nucleotide sequence ID" value="XM_060441499.1"/>
</dbReference>
<evidence type="ECO:0000313" key="1">
    <source>
        <dbReference type="EMBL" id="KAK0721641.1"/>
    </source>
</evidence>
<sequence length="71" mass="7156">MSLEPSVLSPVTKPASIVSAPLVSSARIVDGGGGPAARDFRPASIARGPGLDAGLELFFLSTSGKRFGDLS</sequence>
<organism evidence="1 2">
    <name type="scientific">Lasiosphaeria miniovina</name>
    <dbReference type="NCBI Taxonomy" id="1954250"/>
    <lineage>
        <taxon>Eukaryota</taxon>
        <taxon>Fungi</taxon>
        <taxon>Dikarya</taxon>
        <taxon>Ascomycota</taxon>
        <taxon>Pezizomycotina</taxon>
        <taxon>Sordariomycetes</taxon>
        <taxon>Sordariomycetidae</taxon>
        <taxon>Sordariales</taxon>
        <taxon>Lasiosphaeriaceae</taxon>
        <taxon>Lasiosphaeria</taxon>
    </lineage>
</organism>
<proteinExistence type="predicted"/>